<feature type="region of interest" description="Disordered" evidence="1">
    <location>
        <begin position="1"/>
        <end position="69"/>
    </location>
</feature>
<evidence type="ECO:0000256" key="1">
    <source>
        <dbReference type="SAM" id="MobiDB-lite"/>
    </source>
</evidence>
<sequence length="160" mass="17821">MAHGTMQGPNDAKNLRSADGVAGTPNRTAKTVPTNTCRVYPTHSRARHPLQRRRPASTAPIPQPSQLRRTVGRPKVPLMRPDFRTHCDLNFYRRTTGGYMPRRTRPADPTNRLPSPSRAAPPIQVSQWRWALHGQHPLLGGNPIAPKPLGAISTYILFPF</sequence>
<dbReference type="GeneID" id="85345630"/>
<gene>
    <name evidence="2" type="ORF">CCOS01_13939</name>
</gene>
<protein>
    <submittedName>
        <fullName evidence="2">Uncharacterized protein</fullName>
    </submittedName>
</protein>
<comment type="caution">
    <text evidence="2">The sequence shown here is derived from an EMBL/GenBank/DDBJ whole genome shotgun (WGS) entry which is preliminary data.</text>
</comment>
<organism evidence="2 3">
    <name type="scientific">Colletotrichum costaricense</name>
    <dbReference type="NCBI Taxonomy" id="1209916"/>
    <lineage>
        <taxon>Eukaryota</taxon>
        <taxon>Fungi</taxon>
        <taxon>Dikarya</taxon>
        <taxon>Ascomycota</taxon>
        <taxon>Pezizomycotina</taxon>
        <taxon>Sordariomycetes</taxon>
        <taxon>Hypocreomycetidae</taxon>
        <taxon>Glomerellales</taxon>
        <taxon>Glomerellaceae</taxon>
        <taxon>Colletotrichum</taxon>
        <taxon>Colletotrichum acutatum species complex</taxon>
    </lineage>
</organism>
<feature type="compositionally biased region" description="Polar residues" evidence="1">
    <location>
        <begin position="25"/>
        <end position="37"/>
    </location>
</feature>
<reference evidence="2 3" key="1">
    <citation type="submission" date="2016-10" db="EMBL/GenBank/DDBJ databases">
        <title>The genome sequence of Colletotrichum fioriniae PJ7.</title>
        <authorList>
            <person name="Baroncelli R."/>
        </authorList>
    </citation>
    <scope>NUCLEOTIDE SEQUENCE [LARGE SCALE GENOMIC DNA]</scope>
    <source>
        <strain evidence="2 3">IMI 309622</strain>
    </source>
</reference>
<keyword evidence="3" id="KW-1185">Reference proteome</keyword>
<dbReference type="Proteomes" id="UP001240678">
    <property type="component" value="Unassembled WGS sequence"/>
</dbReference>
<accession>A0AAI9YK21</accession>
<feature type="compositionally biased region" description="Basic residues" evidence="1">
    <location>
        <begin position="44"/>
        <end position="55"/>
    </location>
</feature>
<evidence type="ECO:0000313" key="3">
    <source>
        <dbReference type="Proteomes" id="UP001240678"/>
    </source>
</evidence>
<feature type="region of interest" description="Disordered" evidence="1">
    <location>
        <begin position="97"/>
        <end position="120"/>
    </location>
</feature>
<dbReference type="EMBL" id="MOOE01000019">
    <property type="protein sequence ID" value="KAK1513999.1"/>
    <property type="molecule type" value="Genomic_DNA"/>
</dbReference>
<dbReference type="RefSeq" id="XP_060307179.1">
    <property type="nucleotide sequence ID" value="XM_060462083.1"/>
</dbReference>
<evidence type="ECO:0000313" key="2">
    <source>
        <dbReference type="EMBL" id="KAK1513999.1"/>
    </source>
</evidence>
<proteinExistence type="predicted"/>
<name>A0AAI9YK21_9PEZI</name>
<dbReference type="AlphaFoldDB" id="A0AAI9YK21"/>